<dbReference type="GO" id="GO:0005737">
    <property type="term" value="C:cytoplasm"/>
    <property type="evidence" value="ECO:0007669"/>
    <property type="project" value="UniProtKB-SubCell"/>
</dbReference>
<keyword evidence="4 6" id="KW-0133">Cell shape</keyword>
<evidence type="ECO:0000256" key="5">
    <source>
        <dbReference type="ARBA" id="ARBA00023458"/>
    </source>
</evidence>
<organism evidence="7 8">
    <name type="scientific">Candidatus Jorgensenbacteria bacterium RIFCSPLOWO2_01_FULL_45_25b</name>
    <dbReference type="NCBI Taxonomy" id="1798471"/>
    <lineage>
        <taxon>Bacteria</taxon>
        <taxon>Candidatus Joergenseniibacteriota</taxon>
    </lineage>
</organism>
<dbReference type="InterPro" id="IPR004753">
    <property type="entry name" value="MreB"/>
</dbReference>
<name>A0A1F6BVZ1_9BACT</name>
<gene>
    <name evidence="6" type="primary">mreB</name>
    <name evidence="7" type="ORF">A3A21_01300</name>
</gene>
<dbReference type="PANTHER" id="PTHR42749">
    <property type="entry name" value="CELL SHAPE-DETERMINING PROTEIN MREB"/>
    <property type="match status" value="1"/>
</dbReference>
<dbReference type="SUPFAM" id="SSF53067">
    <property type="entry name" value="Actin-like ATPase domain"/>
    <property type="match status" value="2"/>
</dbReference>
<comment type="caution">
    <text evidence="7">The sequence shown here is derived from an EMBL/GenBank/DDBJ whole genome shotgun (WGS) entry which is preliminary data.</text>
</comment>
<dbReference type="GO" id="GO:0008360">
    <property type="term" value="P:regulation of cell shape"/>
    <property type="evidence" value="ECO:0007669"/>
    <property type="project" value="UniProtKB-UniRule"/>
</dbReference>
<dbReference type="GO" id="GO:0000902">
    <property type="term" value="P:cell morphogenesis"/>
    <property type="evidence" value="ECO:0007669"/>
    <property type="project" value="InterPro"/>
</dbReference>
<dbReference type="HAMAP" id="MF_02207">
    <property type="entry name" value="MreB"/>
    <property type="match status" value="1"/>
</dbReference>
<dbReference type="PRINTS" id="PR01652">
    <property type="entry name" value="SHAPEPROTEIN"/>
</dbReference>
<sequence>MNFKKIVGIDLGTDTIQVYLKGAGIVIDEASIVAFNNRTNRIIAVGTEAKKMMSRTPTHITALHPVAHGILADFDMAKEMIQRLLKNKSLPWSWVTEVVLGVPTNLTEVERKSFEDLVQEAGAGKVYLVEQPLLAALGSGLDIYQPTAYLVVDMGAGTTDMAIVAMNGIVVSRRLKVGGNYLNNEIIKAVREELKLHIGEPTAEEIRIAVASAIPQSERLEITVRGRDVSTGLPKEIIVKDAQVRIWIARSLKFVTESIKDLIEETPAELVGDVYKNGIYMCGGGSLLRGIDSLIEKEIGVSVRVVEDPLRCVARGAGMITDHLEMYHQILNTFSSPGFGGKKG</sequence>
<dbReference type="AlphaFoldDB" id="A0A1F6BVZ1"/>
<comment type="similarity">
    <text evidence="5 6">Belongs to the FtsA/MreB family.</text>
</comment>
<evidence type="ECO:0000313" key="8">
    <source>
        <dbReference type="Proteomes" id="UP000176996"/>
    </source>
</evidence>
<dbReference type="InterPro" id="IPR056546">
    <property type="entry name" value="MreB_MamK-like"/>
</dbReference>
<dbReference type="CDD" id="cd10225">
    <property type="entry name" value="ASKHA_NBD_MreB-like"/>
    <property type="match status" value="1"/>
</dbReference>
<evidence type="ECO:0000256" key="3">
    <source>
        <dbReference type="ARBA" id="ARBA00022840"/>
    </source>
</evidence>
<keyword evidence="1 6" id="KW-0963">Cytoplasm</keyword>
<dbReference type="InterPro" id="IPR043129">
    <property type="entry name" value="ATPase_NBD"/>
</dbReference>
<reference evidence="7 8" key="1">
    <citation type="journal article" date="2016" name="Nat. Commun.">
        <title>Thousands of microbial genomes shed light on interconnected biogeochemical processes in an aquifer system.</title>
        <authorList>
            <person name="Anantharaman K."/>
            <person name="Brown C.T."/>
            <person name="Hug L.A."/>
            <person name="Sharon I."/>
            <person name="Castelle C.J."/>
            <person name="Probst A.J."/>
            <person name="Thomas B.C."/>
            <person name="Singh A."/>
            <person name="Wilkins M.J."/>
            <person name="Karaoz U."/>
            <person name="Brodie E.L."/>
            <person name="Williams K.H."/>
            <person name="Hubbard S.S."/>
            <person name="Banfield J.F."/>
        </authorList>
    </citation>
    <scope>NUCLEOTIDE SEQUENCE [LARGE SCALE GENOMIC DNA]</scope>
</reference>
<accession>A0A1F6BVZ1</accession>
<keyword evidence="2 6" id="KW-0547">Nucleotide-binding</keyword>
<evidence type="ECO:0000256" key="2">
    <source>
        <dbReference type="ARBA" id="ARBA00022741"/>
    </source>
</evidence>
<evidence type="ECO:0000256" key="4">
    <source>
        <dbReference type="ARBA" id="ARBA00022960"/>
    </source>
</evidence>
<protein>
    <recommendedName>
        <fullName evidence="6">Cell shape-determining protein MreB</fullName>
    </recommendedName>
</protein>
<dbReference type="NCBIfam" id="NF010539">
    <property type="entry name" value="PRK13927.1"/>
    <property type="match status" value="1"/>
</dbReference>
<comment type="function">
    <text evidence="6">Forms membrane-associated dynamic filaments that are essential for cell shape determination. Acts by regulating cell wall synthesis and cell elongation, and thus cell shape. A feedback loop between cell geometry and MreB localization may maintain elongated cell shape by targeting cell wall growth to regions of negative cell wall curvature.</text>
</comment>
<dbReference type="GO" id="GO:0005524">
    <property type="term" value="F:ATP binding"/>
    <property type="evidence" value="ECO:0007669"/>
    <property type="project" value="UniProtKB-KW"/>
</dbReference>
<comment type="subcellular location">
    <subcellularLocation>
        <location evidence="6">Cytoplasm</location>
    </subcellularLocation>
    <text evidence="6">Membrane-associated.</text>
</comment>
<feature type="binding site" evidence="6">
    <location>
        <begin position="284"/>
        <end position="287"/>
    </location>
    <ligand>
        <name>ATP</name>
        <dbReference type="ChEBI" id="CHEBI:30616"/>
    </ligand>
</feature>
<dbReference type="Gene3D" id="3.30.420.40">
    <property type="match status" value="3"/>
</dbReference>
<proteinExistence type="inferred from homology"/>
<evidence type="ECO:0000313" key="7">
    <source>
        <dbReference type="EMBL" id="OGG40993.1"/>
    </source>
</evidence>
<dbReference type="PANTHER" id="PTHR42749:SF1">
    <property type="entry name" value="CELL SHAPE-DETERMINING PROTEIN MREB"/>
    <property type="match status" value="1"/>
</dbReference>
<dbReference type="Pfam" id="PF06723">
    <property type="entry name" value="MreB_Mbl"/>
    <property type="match status" value="1"/>
</dbReference>
<evidence type="ECO:0000256" key="1">
    <source>
        <dbReference type="ARBA" id="ARBA00022490"/>
    </source>
</evidence>
<keyword evidence="3 6" id="KW-0067">ATP-binding</keyword>
<comment type="caution">
    <text evidence="6">Lacks conserved residue(s) required for the propagation of feature annotation.</text>
</comment>
<evidence type="ECO:0000256" key="6">
    <source>
        <dbReference type="HAMAP-Rule" id="MF_02207"/>
    </source>
</evidence>
<dbReference type="STRING" id="1798471.A3A21_01300"/>
<dbReference type="Proteomes" id="UP000176996">
    <property type="component" value="Unassembled WGS sequence"/>
</dbReference>
<dbReference type="EMBL" id="MFKK01000015">
    <property type="protein sequence ID" value="OGG40993.1"/>
    <property type="molecule type" value="Genomic_DNA"/>
</dbReference>
<feature type="binding site" evidence="6">
    <location>
        <begin position="156"/>
        <end position="158"/>
    </location>
    <ligand>
        <name>ATP</name>
        <dbReference type="ChEBI" id="CHEBI:30616"/>
    </ligand>
</feature>
<comment type="subunit">
    <text evidence="6">Forms polymers.</text>
</comment>